<keyword evidence="4" id="KW-1133">Transmembrane helix</keyword>
<evidence type="ECO:0000256" key="2">
    <source>
        <dbReference type="ARBA" id="ARBA00023125"/>
    </source>
</evidence>
<dbReference type="PROSITE" id="PS01124">
    <property type="entry name" value="HTH_ARAC_FAMILY_2"/>
    <property type="match status" value="1"/>
</dbReference>
<reference evidence="6 7" key="1">
    <citation type="submission" date="2021-03" db="EMBL/GenBank/DDBJ databases">
        <title>Genome Sequence of Bradyrhizobium vignae strain ISRA400.</title>
        <authorList>
            <person name="Tisa L.S."/>
            <person name="Svistoonoff S."/>
            <person name="Hocher V."/>
            <person name="Fall S."/>
            <person name="Zaiya A."/>
            <person name="Naing D."/>
            <person name="Niang N."/>
            <person name="Diouf A."/>
            <person name="Dasylva M.C."/>
            <person name="Toure O."/>
            <person name="Gueye M."/>
            <person name="Gully D."/>
            <person name="Tisseyre P."/>
            <person name="Simpson S."/>
            <person name="Morris K."/>
            <person name="Thomas W.K."/>
        </authorList>
    </citation>
    <scope>NUCLEOTIDE SEQUENCE [LARGE SCALE GENOMIC DNA]</scope>
    <source>
        <strain evidence="6 7">ISRA400</strain>
    </source>
</reference>
<organism evidence="6 7">
    <name type="scientific">Bradyrhizobium vignae</name>
    <dbReference type="NCBI Taxonomy" id="1549949"/>
    <lineage>
        <taxon>Bacteria</taxon>
        <taxon>Pseudomonadati</taxon>
        <taxon>Pseudomonadota</taxon>
        <taxon>Alphaproteobacteria</taxon>
        <taxon>Hyphomicrobiales</taxon>
        <taxon>Nitrobacteraceae</taxon>
        <taxon>Bradyrhizobium</taxon>
    </lineage>
</organism>
<accession>A0ABS3ZPK3</accession>
<dbReference type="InterPro" id="IPR018060">
    <property type="entry name" value="HTH_AraC"/>
</dbReference>
<proteinExistence type="predicted"/>
<dbReference type="Gene3D" id="1.10.10.60">
    <property type="entry name" value="Homeodomain-like"/>
    <property type="match status" value="1"/>
</dbReference>
<dbReference type="EMBL" id="JAGIKT010000002">
    <property type="protein sequence ID" value="MBP0109680.1"/>
    <property type="molecule type" value="Genomic_DNA"/>
</dbReference>
<evidence type="ECO:0000313" key="7">
    <source>
        <dbReference type="Proteomes" id="UP000669317"/>
    </source>
</evidence>
<dbReference type="SMART" id="SM00342">
    <property type="entry name" value="HTH_ARAC"/>
    <property type="match status" value="1"/>
</dbReference>
<evidence type="ECO:0000256" key="1">
    <source>
        <dbReference type="ARBA" id="ARBA00023015"/>
    </source>
</evidence>
<feature type="domain" description="HTH araC/xylS-type" evidence="5">
    <location>
        <begin position="107"/>
        <end position="206"/>
    </location>
</feature>
<evidence type="ECO:0000259" key="5">
    <source>
        <dbReference type="PROSITE" id="PS01124"/>
    </source>
</evidence>
<keyword evidence="7" id="KW-1185">Reference proteome</keyword>
<keyword evidence="4" id="KW-0472">Membrane</keyword>
<name>A0ABS3ZPK3_9BRAD</name>
<dbReference type="Proteomes" id="UP000669317">
    <property type="component" value="Unassembled WGS sequence"/>
</dbReference>
<evidence type="ECO:0000313" key="6">
    <source>
        <dbReference type="EMBL" id="MBP0109680.1"/>
    </source>
</evidence>
<dbReference type="Pfam" id="PF12833">
    <property type="entry name" value="HTH_18"/>
    <property type="match status" value="1"/>
</dbReference>
<keyword evidence="1" id="KW-0805">Transcription regulation</keyword>
<feature type="transmembrane region" description="Helical" evidence="4">
    <location>
        <begin position="38"/>
        <end position="57"/>
    </location>
</feature>
<dbReference type="PRINTS" id="PR00032">
    <property type="entry name" value="HTHARAC"/>
</dbReference>
<keyword evidence="4" id="KW-0812">Transmembrane</keyword>
<dbReference type="PANTHER" id="PTHR43280:SF31">
    <property type="entry name" value="TRANSCRIPTIONAL REGULATORY PROTEIN"/>
    <property type="match status" value="1"/>
</dbReference>
<dbReference type="PANTHER" id="PTHR43280">
    <property type="entry name" value="ARAC-FAMILY TRANSCRIPTIONAL REGULATOR"/>
    <property type="match status" value="1"/>
</dbReference>
<dbReference type="SUPFAM" id="SSF46689">
    <property type="entry name" value="Homeodomain-like"/>
    <property type="match status" value="1"/>
</dbReference>
<evidence type="ECO:0000256" key="3">
    <source>
        <dbReference type="ARBA" id="ARBA00023163"/>
    </source>
</evidence>
<dbReference type="InterPro" id="IPR020449">
    <property type="entry name" value="Tscrpt_reg_AraC-type_HTH"/>
</dbReference>
<evidence type="ECO:0000256" key="4">
    <source>
        <dbReference type="SAM" id="Phobius"/>
    </source>
</evidence>
<sequence>MLTEAPGDTCSAVVMLAVPMFAVVTFAVVIFAVVTLAVVTLAVVIVAVVTLALVALIRGVLTEVFAVNVSVVRLPVLVMPLNVARPATLRVPPIVALPGAVAAARLAAAIDFIGKSFTDPGLSLAGVADRQHISARYLQELLEKSGASFTARVNELRLKRAFALVTKFPDRPVSEIAAQVGFSNVSHFNRLFRNRFGDSPSGVRDRT</sequence>
<gene>
    <name evidence="6" type="ORF">JWS04_00915</name>
</gene>
<keyword evidence="2" id="KW-0238">DNA-binding</keyword>
<comment type="caution">
    <text evidence="6">The sequence shown here is derived from an EMBL/GenBank/DDBJ whole genome shotgun (WGS) entry which is preliminary data.</text>
</comment>
<dbReference type="InterPro" id="IPR009057">
    <property type="entry name" value="Homeodomain-like_sf"/>
</dbReference>
<feature type="transmembrane region" description="Helical" evidence="4">
    <location>
        <begin position="12"/>
        <end position="32"/>
    </location>
</feature>
<keyword evidence="3" id="KW-0804">Transcription</keyword>
<protein>
    <submittedName>
        <fullName evidence="6">AraC family transcriptional regulator</fullName>
    </submittedName>
</protein>